<protein>
    <submittedName>
        <fullName evidence="1">Uncharacterized protein</fullName>
    </submittedName>
</protein>
<dbReference type="Proteomes" id="UP001472677">
    <property type="component" value="Unassembled WGS sequence"/>
</dbReference>
<organism evidence="1 2">
    <name type="scientific">Hibiscus sabdariffa</name>
    <name type="common">roselle</name>
    <dbReference type="NCBI Taxonomy" id="183260"/>
    <lineage>
        <taxon>Eukaryota</taxon>
        <taxon>Viridiplantae</taxon>
        <taxon>Streptophyta</taxon>
        <taxon>Embryophyta</taxon>
        <taxon>Tracheophyta</taxon>
        <taxon>Spermatophyta</taxon>
        <taxon>Magnoliopsida</taxon>
        <taxon>eudicotyledons</taxon>
        <taxon>Gunneridae</taxon>
        <taxon>Pentapetalae</taxon>
        <taxon>rosids</taxon>
        <taxon>malvids</taxon>
        <taxon>Malvales</taxon>
        <taxon>Malvaceae</taxon>
        <taxon>Malvoideae</taxon>
        <taxon>Hibiscus</taxon>
    </lineage>
</organism>
<keyword evidence="2" id="KW-1185">Reference proteome</keyword>
<comment type="caution">
    <text evidence="1">The sequence shown here is derived from an EMBL/GenBank/DDBJ whole genome shotgun (WGS) entry which is preliminary data.</text>
</comment>
<evidence type="ECO:0000313" key="1">
    <source>
        <dbReference type="EMBL" id="KAK8526000.1"/>
    </source>
</evidence>
<reference evidence="1 2" key="1">
    <citation type="journal article" date="2024" name="G3 (Bethesda)">
        <title>Genome assembly of Hibiscus sabdariffa L. provides insights into metabolisms of medicinal natural products.</title>
        <authorList>
            <person name="Kim T."/>
        </authorList>
    </citation>
    <scope>NUCLEOTIDE SEQUENCE [LARGE SCALE GENOMIC DNA]</scope>
    <source>
        <strain evidence="1">TK-2024</strain>
        <tissue evidence="1">Old leaves</tissue>
    </source>
</reference>
<name>A0ABR2CY91_9ROSI</name>
<gene>
    <name evidence="1" type="ORF">V6N12_020482</name>
</gene>
<proteinExistence type="predicted"/>
<evidence type="ECO:0000313" key="2">
    <source>
        <dbReference type="Proteomes" id="UP001472677"/>
    </source>
</evidence>
<sequence>MTRRMNHVLCHVIRCKVSFPVDNDEVNNSVVVTKIDNTVYNGERSLNEWRGKQSVDISIVWLDTDPIEAI</sequence>
<dbReference type="EMBL" id="JBBPBM010000039">
    <property type="protein sequence ID" value="KAK8526000.1"/>
    <property type="molecule type" value="Genomic_DNA"/>
</dbReference>
<accession>A0ABR2CY91</accession>